<feature type="chain" id="PRO_5046007875" description="Lectin" evidence="1">
    <location>
        <begin position="24"/>
        <end position="214"/>
    </location>
</feature>
<evidence type="ECO:0000313" key="2">
    <source>
        <dbReference type="EMBL" id="MFD1040806.1"/>
    </source>
</evidence>
<comment type="caution">
    <text evidence="2">The sequence shown here is derived from an EMBL/GenBank/DDBJ whole genome shotgun (WGS) entry which is preliminary data.</text>
</comment>
<dbReference type="PROSITE" id="PS51257">
    <property type="entry name" value="PROKAR_LIPOPROTEIN"/>
    <property type="match status" value="1"/>
</dbReference>
<accession>A0ABW3LQV4</accession>
<dbReference type="Proteomes" id="UP001597033">
    <property type="component" value="Unassembled WGS sequence"/>
</dbReference>
<protein>
    <recommendedName>
        <fullName evidence="4">Lectin</fullName>
    </recommendedName>
</protein>
<proteinExistence type="predicted"/>
<dbReference type="EMBL" id="JBHTKN010000001">
    <property type="protein sequence ID" value="MFD1040806.1"/>
    <property type="molecule type" value="Genomic_DNA"/>
</dbReference>
<evidence type="ECO:0000313" key="3">
    <source>
        <dbReference type="Proteomes" id="UP001597033"/>
    </source>
</evidence>
<sequence>MSSRMLDACLLTFALLLVSCAQAPGDAAQSAVVHEAGVDPALDAPQEEVPPATVPGAARALAPLAADFSGFGPVPFGSDAQALRLAWGGPLEGGGEAQGDADACHYLFPQPRPAHGYGTGFMVEGGRFVRVDVDDPAATAPGGGRIGMAASEIAAMYPGRIEERPHKYVDGAKYLRVTRDGSEAVLLFETDAQGRVEEWRIGLPPQVDYVEGCG</sequence>
<feature type="signal peptide" evidence="1">
    <location>
        <begin position="1"/>
        <end position="23"/>
    </location>
</feature>
<keyword evidence="1" id="KW-0732">Signal</keyword>
<dbReference type="RefSeq" id="WP_162376339.1">
    <property type="nucleotide sequence ID" value="NZ_JBHTKN010000001.1"/>
</dbReference>
<organism evidence="2 3">
    <name type="scientific">Pseudoxanthomonas kaohsiungensis</name>
    <dbReference type="NCBI Taxonomy" id="283923"/>
    <lineage>
        <taxon>Bacteria</taxon>
        <taxon>Pseudomonadati</taxon>
        <taxon>Pseudomonadota</taxon>
        <taxon>Gammaproteobacteria</taxon>
        <taxon>Lysobacterales</taxon>
        <taxon>Lysobacteraceae</taxon>
        <taxon>Pseudoxanthomonas</taxon>
    </lineage>
</organism>
<evidence type="ECO:0008006" key="4">
    <source>
        <dbReference type="Google" id="ProtNLM"/>
    </source>
</evidence>
<evidence type="ECO:0000256" key="1">
    <source>
        <dbReference type="SAM" id="SignalP"/>
    </source>
</evidence>
<reference evidence="3" key="1">
    <citation type="journal article" date="2019" name="Int. J. Syst. Evol. Microbiol.">
        <title>The Global Catalogue of Microorganisms (GCM) 10K type strain sequencing project: providing services to taxonomists for standard genome sequencing and annotation.</title>
        <authorList>
            <consortium name="The Broad Institute Genomics Platform"/>
            <consortium name="The Broad Institute Genome Sequencing Center for Infectious Disease"/>
            <person name="Wu L."/>
            <person name="Ma J."/>
        </authorList>
    </citation>
    <scope>NUCLEOTIDE SEQUENCE [LARGE SCALE GENOMIC DNA]</scope>
    <source>
        <strain evidence="3">CCUG 55854</strain>
    </source>
</reference>
<keyword evidence="3" id="KW-1185">Reference proteome</keyword>
<name>A0ABW3LQV4_9GAMM</name>
<gene>
    <name evidence="2" type="ORF">ACFQ2N_00395</name>
</gene>